<dbReference type="Pfam" id="PF01237">
    <property type="entry name" value="Oxysterol_BP"/>
    <property type="match status" value="1"/>
</dbReference>
<proteinExistence type="inferred from homology"/>
<evidence type="ECO:0000256" key="8">
    <source>
        <dbReference type="SAM" id="MobiDB-lite"/>
    </source>
</evidence>
<feature type="domain" description="PH" evidence="9">
    <location>
        <begin position="1"/>
        <end position="98"/>
    </location>
</feature>
<dbReference type="FunFam" id="2.40.160.120:FF:000002">
    <property type="entry name" value="Oxysterol-binding protein"/>
    <property type="match status" value="1"/>
</dbReference>
<keyword evidence="1 7" id="KW-0813">Transport</keyword>
<reference evidence="10" key="1">
    <citation type="submission" date="2020-08" db="EMBL/GenBank/DDBJ databases">
        <title>Multicomponent nature underlies the extraordinary mechanical properties of spider dragline silk.</title>
        <authorList>
            <person name="Kono N."/>
            <person name="Nakamura H."/>
            <person name="Mori M."/>
            <person name="Yoshida Y."/>
            <person name="Ohtoshi R."/>
            <person name="Malay A.D."/>
            <person name="Moran D.A.P."/>
            <person name="Tomita M."/>
            <person name="Numata K."/>
            <person name="Arakawa K."/>
        </authorList>
    </citation>
    <scope>NUCLEOTIDE SEQUENCE</scope>
</reference>
<organism evidence="10 11">
    <name type="scientific">Nephila pilipes</name>
    <name type="common">Giant wood spider</name>
    <name type="synonym">Nephila maculata</name>
    <dbReference type="NCBI Taxonomy" id="299642"/>
    <lineage>
        <taxon>Eukaryota</taxon>
        <taxon>Metazoa</taxon>
        <taxon>Ecdysozoa</taxon>
        <taxon>Arthropoda</taxon>
        <taxon>Chelicerata</taxon>
        <taxon>Arachnida</taxon>
        <taxon>Araneae</taxon>
        <taxon>Araneomorphae</taxon>
        <taxon>Entelegynae</taxon>
        <taxon>Araneoidea</taxon>
        <taxon>Nephilidae</taxon>
        <taxon>Nephila</taxon>
    </lineage>
</organism>
<feature type="region of interest" description="Disordered" evidence="8">
    <location>
        <begin position="198"/>
        <end position="217"/>
    </location>
</feature>
<dbReference type="GO" id="GO:0006869">
    <property type="term" value="P:lipid transport"/>
    <property type="evidence" value="ECO:0007669"/>
    <property type="project" value="UniProtKB-KW"/>
</dbReference>
<comment type="caution">
    <text evidence="10">The sequence shown here is derived from an EMBL/GenBank/DDBJ whole genome shotgun (WGS) entry which is preliminary data.</text>
</comment>
<dbReference type="PROSITE" id="PS01013">
    <property type="entry name" value="OSBP"/>
    <property type="match status" value="1"/>
</dbReference>
<dbReference type="FunFam" id="2.30.29.30:FF:000089">
    <property type="entry name" value="Oxysterol-binding protein"/>
    <property type="match status" value="1"/>
</dbReference>
<dbReference type="InterPro" id="IPR001849">
    <property type="entry name" value="PH_domain"/>
</dbReference>
<dbReference type="GO" id="GO:0032934">
    <property type="term" value="F:sterol binding"/>
    <property type="evidence" value="ECO:0007669"/>
    <property type="project" value="TreeGrafter"/>
</dbReference>
<dbReference type="SMART" id="SM00233">
    <property type="entry name" value="PH"/>
    <property type="match status" value="1"/>
</dbReference>
<dbReference type="GO" id="GO:0005829">
    <property type="term" value="C:cytosol"/>
    <property type="evidence" value="ECO:0007669"/>
    <property type="project" value="TreeGrafter"/>
</dbReference>
<evidence type="ECO:0000256" key="5">
    <source>
        <dbReference type="ARBA" id="ARBA00055284"/>
    </source>
</evidence>
<dbReference type="AlphaFoldDB" id="A0A8X6UA49"/>
<dbReference type="SUPFAM" id="SSF144000">
    <property type="entry name" value="Oxysterol-binding protein-like"/>
    <property type="match status" value="1"/>
</dbReference>
<evidence type="ECO:0000256" key="4">
    <source>
        <dbReference type="ARBA" id="ARBA00050284"/>
    </source>
</evidence>
<evidence type="ECO:0000259" key="9">
    <source>
        <dbReference type="PROSITE" id="PS50003"/>
    </source>
</evidence>
<dbReference type="InterPro" id="IPR018494">
    <property type="entry name" value="Oxysterol-bd_CS"/>
</dbReference>
<evidence type="ECO:0000256" key="7">
    <source>
        <dbReference type="RuleBase" id="RU003845"/>
    </source>
</evidence>
<dbReference type="EMBL" id="BMAW01024987">
    <property type="protein sequence ID" value="GFT90384.1"/>
    <property type="molecule type" value="Genomic_DNA"/>
</dbReference>
<dbReference type="Gene3D" id="2.40.160.120">
    <property type="match status" value="1"/>
</dbReference>
<dbReference type="PANTHER" id="PTHR10972">
    <property type="entry name" value="OXYSTEROL-BINDING PROTEIN-RELATED"/>
    <property type="match status" value="1"/>
</dbReference>
<dbReference type="OrthoDB" id="14833at2759"/>
<keyword evidence="2 7" id="KW-0445">Lipid transport</keyword>
<dbReference type="PROSITE" id="PS50003">
    <property type="entry name" value="PH_DOMAIN"/>
    <property type="match status" value="1"/>
</dbReference>
<dbReference type="GO" id="GO:0005794">
    <property type="term" value="C:Golgi apparatus"/>
    <property type="evidence" value="ECO:0007669"/>
    <property type="project" value="TreeGrafter"/>
</dbReference>
<dbReference type="FunFam" id="1.10.287.2720:FF:000001">
    <property type="entry name" value="Oxysterol-binding OBPalpha"/>
    <property type="match status" value="1"/>
</dbReference>
<evidence type="ECO:0000256" key="3">
    <source>
        <dbReference type="ARBA" id="ARBA00023121"/>
    </source>
</evidence>
<dbReference type="InterPro" id="IPR037239">
    <property type="entry name" value="OSBP_sf"/>
</dbReference>
<dbReference type="InterPro" id="IPR011993">
    <property type="entry name" value="PH-like_dom_sf"/>
</dbReference>
<comment type="similarity">
    <text evidence="6">Belongs to the OSBP family.</text>
</comment>
<evidence type="ECO:0000256" key="2">
    <source>
        <dbReference type="ARBA" id="ARBA00023055"/>
    </source>
</evidence>
<dbReference type="Proteomes" id="UP000887013">
    <property type="component" value="Unassembled WGS sequence"/>
</dbReference>
<keyword evidence="11" id="KW-1185">Reference proteome</keyword>
<evidence type="ECO:0000313" key="11">
    <source>
        <dbReference type="Proteomes" id="UP000887013"/>
    </source>
</evidence>
<comment type="function">
    <text evidence="5">Interacts with OSBPL11 to function as lipid transfer proteins. Together they form a heterodimer that localizes at the ER-trans-Golgi membrane contact sites, and exchanges phosphatidylserine (1,2-diacyl-sn-glycero-3-phospho-L-serine, PS) for phosphatidylinositol-4-phosphate (1,2-diacyl-sn-glycero-3-phospho-(1D-myo-inositol 4-phosphate), PI(4)P) between the two organelles, a step that is critical for sphingomyelin synthesis in the Golgi complex.</text>
</comment>
<dbReference type="CDD" id="cd13290">
    <property type="entry name" value="PH_ORP9"/>
    <property type="match status" value="1"/>
</dbReference>
<dbReference type="SUPFAM" id="SSF50729">
    <property type="entry name" value="PH domain-like"/>
    <property type="match status" value="1"/>
</dbReference>
<gene>
    <name evidence="10" type="primary">OSBPL9</name>
    <name evidence="10" type="ORF">NPIL_342511</name>
</gene>
<protein>
    <recommendedName>
        <fullName evidence="7">Oxysterol-binding protein</fullName>
    </recommendedName>
</protein>
<dbReference type="Pfam" id="PF00169">
    <property type="entry name" value="PH"/>
    <property type="match status" value="1"/>
</dbReference>
<dbReference type="PANTHER" id="PTHR10972:SF200">
    <property type="entry name" value="OXYSTEROL-BINDING PROTEIN-RELATED PROTEIN 9"/>
    <property type="match status" value="1"/>
</dbReference>
<comment type="catalytic activity">
    <reaction evidence="4">
        <text>a 1,2-diacyl-sn-glycero-3-phospho-(1D-myo-inositol 4-phosphate)(out) + a 1,2-diacyl-sn-glycero-3-phospho-L-serine(in) = a 1,2-diacyl-sn-glycero-3-phospho-(1D-myo-inositol 4-phosphate)(in) + a 1,2-diacyl-sn-glycero-3-phospho-L-serine(out)</text>
        <dbReference type="Rhea" id="RHEA:81667"/>
        <dbReference type="ChEBI" id="CHEBI:57262"/>
        <dbReference type="ChEBI" id="CHEBI:58178"/>
    </reaction>
</comment>
<dbReference type="Gene3D" id="2.30.29.30">
    <property type="entry name" value="Pleckstrin-homology domain (PH domain)/Phosphotyrosine-binding domain (PTB)"/>
    <property type="match status" value="1"/>
</dbReference>
<accession>A0A8X6UA49</accession>
<keyword evidence="3" id="KW-0446">Lipid-binding</keyword>
<evidence type="ECO:0000313" key="10">
    <source>
        <dbReference type="EMBL" id="GFT90384.1"/>
    </source>
</evidence>
<dbReference type="InterPro" id="IPR000648">
    <property type="entry name" value="Oxysterol-bd"/>
</dbReference>
<dbReference type="Gene3D" id="1.10.287.2720">
    <property type="match status" value="1"/>
</dbReference>
<feature type="compositionally biased region" description="Polar residues" evidence="8">
    <location>
        <begin position="198"/>
        <end position="216"/>
    </location>
</feature>
<dbReference type="Gene3D" id="3.30.70.3490">
    <property type="match status" value="1"/>
</dbReference>
<evidence type="ECO:0000256" key="6">
    <source>
        <dbReference type="RuleBase" id="RU003844"/>
    </source>
</evidence>
<evidence type="ECO:0000256" key="1">
    <source>
        <dbReference type="ARBA" id="ARBA00022448"/>
    </source>
</evidence>
<dbReference type="GO" id="GO:0016020">
    <property type="term" value="C:membrane"/>
    <property type="evidence" value="ECO:0007669"/>
    <property type="project" value="TreeGrafter"/>
</dbReference>
<name>A0A8X6UA49_NEPPI</name>
<sequence>MAIMEGPLSKWTNVMKGWQYRWFVLDDNAGLLSYYTSKEKMVRGARRGCVRLKGAIIGIDDEDDSTFTITVDDKTFHFQARDTEERDKWIHALEDTILRHTHSYSLQTKWNDLCVSSSLHDFDKKLTEADAYLQMLIDQITNLDTTINNCASDADRCLLSSIRDNANGVLEAVKHSIVLLQIAKNTTHPVNGVYNSYSRPKSSETTMHSTSNNQNQDLDKVHNKTAECNANINVDCAVECREDINMEKDLPTNLNLVVPETSYSSSDDEDFFDANDDAIIQNAAAEIVPVEEPTVTRRHSSTHRLTAQDYDALYEDEEEELGSLEGQGSVISHLLSQVKIGMDLTKVVLPTFILERRSLLEMYADFFAHPDIFISIPDFDDPKDRFVQVIRWYLSAFHAGRKSSVAKKPYNPILGEIFRCFWHIPNVKEDDDTPQKVVDGPVPWSTRDHLSFIAEQVSHHPPISAFYAEHVNKGISCSAHIWTKSKFLGLSIGVQNIGQAVINVLKHNEEYILTFPNGYGRSILRVPWIELGGSITVNCLQTGYHANVEFHTRPIYGGKKHRITAELFSPTEKKSFLTVTGEWNGIMEAKWSTGETEVFVDTRTLPIIKKRVKPLVEQENYESRKLWKDVTTALRLRNVEAATEAKFLLEQKQREEAKERLENKRKWETRAFHEIGENWQYDKSLQVRLQEKENIEQSGLDHSA</sequence>